<gene>
    <name evidence="2" type="ORF">AB5J57_00050</name>
</gene>
<dbReference type="EMBL" id="CP163429">
    <property type="protein sequence ID" value="XDP92006.1"/>
    <property type="molecule type" value="Genomic_DNA"/>
</dbReference>
<protein>
    <submittedName>
        <fullName evidence="2">Uncharacterized protein</fullName>
    </submittedName>
</protein>
<feature type="compositionally biased region" description="Basic and acidic residues" evidence="1">
    <location>
        <begin position="335"/>
        <end position="355"/>
    </location>
</feature>
<organism evidence="2">
    <name type="scientific">Streptomyces sp. R02</name>
    <dbReference type="NCBI Taxonomy" id="3238623"/>
    <lineage>
        <taxon>Bacteria</taxon>
        <taxon>Bacillati</taxon>
        <taxon>Actinomycetota</taxon>
        <taxon>Actinomycetes</taxon>
        <taxon>Kitasatosporales</taxon>
        <taxon>Streptomycetaceae</taxon>
        <taxon>Streptomyces</taxon>
    </lineage>
</organism>
<dbReference type="AlphaFoldDB" id="A0AB39LDM8"/>
<reference evidence="2" key="1">
    <citation type="submission" date="2024-07" db="EMBL/GenBank/DDBJ databases">
        <authorList>
            <person name="Yu S.T."/>
        </authorList>
    </citation>
    <scope>NUCLEOTIDE SEQUENCE</scope>
    <source>
        <strain evidence="2">R02</strain>
    </source>
</reference>
<sequence length="355" mass="38529">MTSASLSIETPAGPVHATAGPLQDDAVVFELGGAMRGSVHVTGTHHPQHWNRFTAVRACLGPVNAYQDTAPDDALPRLARGSSGYRGSLELYIDIVGRPEVSVSPLETAAGYEPSPKTAATLTAVLQACAEHVMQREDLPAILTASRQRDTPDLLRFLAWSAAHHQAEAARYEREARAARPALRAAVAAWWTAARCFIACPHPVLLLVLADYPGSLSRAVAVEQWRGPYCRTAAAREHEYTRRAQSEADSLRAQARARSRGRRPAPGSAAPQVERPYFVVGQWQGGGEVDIWHVEEAPADPDARADAHEQHASDAETAFGSVNVVYATSPQAAADRARREARRTSERIHRDLTRP</sequence>
<feature type="compositionally biased region" description="Basic and acidic residues" evidence="1">
    <location>
        <begin position="238"/>
        <end position="250"/>
    </location>
</feature>
<feature type="compositionally biased region" description="Basic and acidic residues" evidence="1">
    <location>
        <begin position="300"/>
        <end position="314"/>
    </location>
</feature>
<proteinExistence type="predicted"/>
<feature type="region of interest" description="Disordered" evidence="1">
    <location>
        <begin position="300"/>
        <end position="355"/>
    </location>
</feature>
<name>A0AB39LDM8_9ACTN</name>
<accession>A0AB39LDM8</accession>
<evidence type="ECO:0000256" key="1">
    <source>
        <dbReference type="SAM" id="MobiDB-lite"/>
    </source>
</evidence>
<dbReference type="RefSeq" id="WP_369153869.1">
    <property type="nucleotide sequence ID" value="NZ_CP163429.1"/>
</dbReference>
<evidence type="ECO:0000313" key="2">
    <source>
        <dbReference type="EMBL" id="XDP92006.1"/>
    </source>
</evidence>
<feature type="region of interest" description="Disordered" evidence="1">
    <location>
        <begin position="238"/>
        <end position="271"/>
    </location>
</feature>